<dbReference type="CDD" id="cd00383">
    <property type="entry name" value="trans_reg_C"/>
    <property type="match status" value="1"/>
</dbReference>
<dbReference type="Pfam" id="PF00072">
    <property type="entry name" value="Response_reg"/>
    <property type="match status" value="1"/>
</dbReference>
<dbReference type="PANTHER" id="PTHR48111:SF39">
    <property type="entry name" value="TRANSCRIPTIONAL REGULATORY PROTEIN CPXR"/>
    <property type="match status" value="1"/>
</dbReference>
<evidence type="ECO:0000256" key="6">
    <source>
        <dbReference type="ARBA" id="ARBA00023125"/>
    </source>
</evidence>
<dbReference type="SUPFAM" id="SSF46894">
    <property type="entry name" value="C-terminal effector domain of the bipartite response regulators"/>
    <property type="match status" value="1"/>
</dbReference>
<evidence type="ECO:0000256" key="2">
    <source>
        <dbReference type="ARBA" id="ARBA00022490"/>
    </source>
</evidence>
<feature type="DNA-binding region" description="OmpR/PhoB-type" evidence="9">
    <location>
        <begin position="162"/>
        <end position="260"/>
    </location>
</feature>
<evidence type="ECO:0000256" key="8">
    <source>
        <dbReference type="PROSITE-ProRule" id="PRU00169"/>
    </source>
</evidence>
<dbReference type="InterPro" id="IPR001867">
    <property type="entry name" value="OmpR/PhoB-type_DNA-bd"/>
</dbReference>
<proteinExistence type="predicted"/>
<keyword evidence="3 8" id="KW-0597">Phosphoprotein</keyword>
<keyword evidence="2" id="KW-0963">Cytoplasm</keyword>
<evidence type="ECO:0000256" key="5">
    <source>
        <dbReference type="ARBA" id="ARBA00023015"/>
    </source>
</evidence>
<reference evidence="13" key="1">
    <citation type="journal article" date="2019" name="Int. J. Syst. Evol. Microbiol.">
        <title>The Global Catalogue of Microorganisms (GCM) 10K type strain sequencing project: providing services to taxonomists for standard genome sequencing and annotation.</title>
        <authorList>
            <consortium name="The Broad Institute Genomics Platform"/>
            <consortium name="The Broad Institute Genome Sequencing Center for Infectious Disease"/>
            <person name="Wu L."/>
            <person name="Ma J."/>
        </authorList>
    </citation>
    <scope>NUCLEOTIDE SEQUENCE [LARGE SCALE GENOMIC DNA]</scope>
    <source>
        <strain evidence="13">JCM 15608</strain>
    </source>
</reference>
<dbReference type="SUPFAM" id="SSF52172">
    <property type="entry name" value="CheY-like"/>
    <property type="match status" value="1"/>
</dbReference>
<comment type="subcellular location">
    <subcellularLocation>
        <location evidence="1">Cytoplasm</location>
    </subcellularLocation>
</comment>
<organism evidence="12 13">
    <name type="scientific">Colwellia asteriadis</name>
    <dbReference type="NCBI Taxonomy" id="517723"/>
    <lineage>
        <taxon>Bacteria</taxon>
        <taxon>Pseudomonadati</taxon>
        <taxon>Pseudomonadota</taxon>
        <taxon>Gammaproteobacteria</taxon>
        <taxon>Alteromonadales</taxon>
        <taxon>Colwelliaceae</taxon>
        <taxon>Colwellia</taxon>
    </lineage>
</organism>
<feature type="domain" description="Response regulatory" evidence="10">
    <location>
        <begin position="18"/>
        <end position="131"/>
    </location>
</feature>
<name>A0ABP3WK79_9GAMM</name>
<dbReference type="CDD" id="cd17623">
    <property type="entry name" value="REC_OmpR_CpxR"/>
    <property type="match status" value="1"/>
</dbReference>
<dbReference type="Gene3D" id="3.40.50.2300">
    <property type="match status" value="1"/>
</dbReference>
<dbReference type="InterPro" id="IPR011006">
    <property type="entry name" value="CheY-like_superfamily"/>
</dbReference>
<evidence type="ECO:0000256" key="3">
    <source>
        <dbReference type="ARBA" id="ARBA00022553"/>
    </source>
</evidence>
<dbReference type="PANTHER" id="PTHR48111">
    <property type="entry name" value="REGULATOR OF RPOS"/>
    <property type="match status" value="1"/>
</dbReference>
<feature type="domain" description="OmpR/PhoB-type" evidence="11">
    <location>
        <begin position="162"/>
        <end position="260"/>
    </location>
</feature>
<dbReference type="InterPro" id="IPR016032">
    <property type="entry name" value="Sig_transdc_resp-reg_C-effctor"/>
</dbReference>
<dbReference type="Pfam" id="PF00486">
    <property type="entry name" value="Trans_reg_C"/>
    <property type="match status" value="1"/>
</dbReference>
<keyword evidence="7" id="KW-0804">Transcription</keyword>
<sequence length="264" mass="29196">MLTTADKQLTDSVVENKKILLIDDDHELAELLTEYLAGENITVISCLDGVAGLAQAFDESIDLILLDVMMPKLNGFEVLKALGGSHKTPILMLTARGDDNDRILGLELGADDYLAKPFKHRELLARINAIFRRIAIVKESTNSSQSTLRSLDGIAPASTATMNNITVNQLTINHATREVLSHGHSLDLTGTEYLILLYMVEHHSKIISKAEISEQVLQRKLSLYDRTIDVHVGNIRRKILATTDVDKFKTVRGAGYVFLQGDMS</sequence>
<keyword evidence="13" id="KW-1185">Reference proteome</keyword>
<dbReference type="SMART" id="SM00862">
    <property type="entry name" value="Trans_reg_C"/>
    <property type="match status" value="1"/>
</dbReference>
<dbReference type="PROSITE" id="PS51755">
    <property type="entry name" value="OMPR_PHOB"/>
    <property type="match status" value="1"/>
</dbReference>
<evidence type="ECO:0000259" key="10">
    <source>
        <dbReference type="PROSITE" id="PS50110"/>
    </source>
</evidence>
<dbReference type="Proteomes" id="UP001500021">
    <property type="component" value="Unassembled WGS sequence"/>
</dbReference>
<accession>A0ABP3WK79</accession>
<evidence type="ECO:0000259" key="11">
    <source>
        <dbReference type="PROSITE" id="PS51755"/>
    </source>
</evidence>
<dbReference type="RefSeq" id="WP_343818361.1">
    <property type="nucleotide sequence ID" value="NZ_BAAAFA010000010.1"/>
</dbReference>
<gene>
    <name evidence="12" type="primary">cpxR</name>
    <name evidence="12" type="ORF">GCM10009111_28820</name>
</gene>
<dbReference type="InterPro" id="IPR036388">
    <property type="entry name" value="WH-like_DNA-bd_sf"/>
</dbReference>
<keyword evidence="6 9" id="KW-0238">DNA-binding</keyword>
<evidence type="ECO:0000256" key="7">
    <source>
        <dbReference type="ARBA" id="ARBA00023163"/>
    </source>
</evidence>
<dbReference type="InterPro" id="IPR001789">
    <property type="entry name" value="Sig_transdc_resp-reg_receiver"/>
</dbReference>
<keyword evidence="4" id="KW-0902">Two-component regulatory system</keyword>
<dbReference type="SMART" id="SM00448">
    <property type="entry name" value="REC"/>
    <property type="match status" value="1"/>
</dbReference>
<dbReference type="EMBL" id="BAAAFA010000010">
    <property type="protein sequence ID" value="GAA0821599.1"/>
    <property type="molecule type" value="Genomic_DNA"/>
</dbReference>
<dbReference type="Gene3D" id="6.10.250.690">
    <property type="match status" value="1"/>
</dbReference>
<dbReference type="Gene3D" id="1.10.10.10">
    <property type="entry name" value="Winged helix-like DNA-binding domain superfamily/Winged helix DNA-binding domain"/>
    <property type="match status" value="1"/>
</dbReference>
<evidence type="ECO:0000256" key="9">
    <source>
        <dbReference type="PROSITE-ProRule" id="PRU01091"/>
    </source>
</evidence>
<evidence type="ECO:0000313" key="13">
    <source>
        <dbReference type="Proteomes" id="UP001500021"/>
    </source>
</evidence>
<dbReference type="InterPro" id="IPR058124">
    <property type="entry name" value="CpxR-like_REC"/>
</dbReference>
<feature type="modified residue" description="4-aspartylphosphate" evidence="8">
    <location>
        <position position="67"/>
    </location>
</feature>
<dbReference type="PROSITE" id="PS50110">
    <property type="entry name" value="RESPONSE_REGULATORY"/>
    <property type="match status" value="1"/>
</dbReference>
<evidence type="ECO:0000313" key="12">
    <source>
        <dbReference type="EMBL" id="GAA0821599.1"/>
    </source>
</evidence>
<keyword evidence="5" id="KW-0805">Transcription regulation</keyword>
<evidence type="ECO:0000256" key="1">
    <source>
        <dbReference type="ARBA" id="ARBA00004496"/>
    </source>
</evidence>
<dbReference type="InterPro" id="IPR039420">
    <property type="entry name" value="WalR-like"/>
</dbReference>
<evidence type="ECO:0000256" key="4">
    <source>
        <dbReference type="ARBA" id="ARBA00023012"/>
    </source>
</evidence>
<protein>
    <submittedName>
        <fullName evidence="12">Envelope stress response regulator transcription factor CpxR</fullName>
    </submittedName>
</protein>
<comment type="caution">
    <text evidence="12">The sequence shown here is derived from an EMBL/GenBank/DDBJ whole genome shotgun (WGS) entry which is preliminary data.</text>
</comment>